<name>A0A7G8BL85_9BACT</name>
<evidence type="ECO:0000259" key="1">
    <source>
        <dbReference type="PROSITE" id="PS51184"/>
    </source>
</evidence>
<dbReference type="Pfam" id="PF13621">
    <property type="entry name" value="Cupin_8"/>
    <property type="match status" value="1"/>
</dbReference>
<reference evidence="2 3" key="1">
    <citation type="submission" date="2020-08" db="EMBL/GenBank/DDBJ databases">
        <title>Edaphobacter telluris sp. nov. and Acidobacterium dinghuensis sp. nov., two acidobacteria isolated from forest soil.</title>
        <authorList>
            <person name="Fu J."/>
            <person name="Qiu L."/>
        </authorList>
    </citation>
    <scope>NUCLEOTIDE SEQUENCE [LARGE SCALE GENOMIC DNA]</scope>
    <source>
        <strain evidence="2">4Y35</strain>
    </source>
</reference>
<sequence>MFEDAAPVDVALAPSVEEFAERYVRPERPVIVRGAVKDWPPSYKWTPEYLKAMYGTRILEIGVSTNGDYLDYAERLKIGVEPKIAFAKVVDSIFAPANADEKCRVHQQPLHTWGALNEESPPIRYVLRKFITKNIWMGSTGNVTKTHYDTEDNINIQLLGRKEIILFPSTQLDELYPRSAWDYMSNFSRVEIEKPDLSRYPLFNRATPFRAILEPGDFIYIPIYWWHQFRTLEASLNVNFWWQARVDQALRRHGLHYWPRMARDRYLHRTIWRTVVDSVSSFVAR</sequence>
<keyword evidence="3" id="KW-1185">Reference proteome</keyword>
<dbReference type="AlphaFoldDB" id="A0A7G8BL85"/>
<dbReference type="EMBL" id="CP060394">
    <property type="protein sequence ID" value="QNI33305.1"/>
    <property type="molecule type" value="Genomic_DNA"/>
</dbReference>
<dbReference type="PROSITE" id="PS51184">
    <property type="entry name" value="JMJC"/>
    <property type="match status" value="1"/>
</dbReference>
<dbReference type="SMART" id="SM00558">
    <property type="entry name" value="JmjC"/>
    <property type="match status" value="1"/>
</dbReference>
<accession>A0A7G8BL85</accession>
<dbReference type="SUPFAM" id="SSF51197">
    <property type="entry name" value="Clavaminate synthase-like"/>
    <property type="match status" value="1"/>
</dbReference>
<dbReference type="PANTHER" id="PTHR12461:SF105">
    <property type="entry name" value="HYPOXIA-INDUCIBLE FACTOR 1-ALPHA INHIBITOR"/>
    <property type="match status" value="1"/>
</dbReference>
<organism evidence="2 3">
    <name type="scientific">Alloacidobacterium dinghuense</name>
    <dbReference type="NCBI Taxonomy" id="2763107"/>
    <lineage>
        <taxon>Bacteria</taxon>
        <taxon>Pseudomonadati</taxon>
        <taxon>Acidobacteriota</taxon>
        <taxon>Terriglobia</taxon>
        <taxon>Terriglobales</taxon>
        <taxon>Acidobacteriaceae</taxon>
        <taxon>Alloacidobacterium</taxon>
    </lineage>
</organism>
<dbReference type="Proteomes" id="UP000515312">
    <property type="component" value="Chromosome"/>
</dbReference>
<gene>
    <name evidence="2" type="ORF">H7849_04920</name>
</gene>
<feature type="domain" description="JmjC" evidence="1">
    <location>
        <begin position="107"/>
        <end position="257"/>
    </location>
</feature>
<evidence type="ECO:0000313" key="2">
    <source>
        <dbReference type="EMBL" id="QNI33305.1"/>
    </source>
</evidence>
<protein>
    <submittedName>
        <fullName evidence="2">Cupin-like domain-containing protein</fullName>
    </submittedName>
</protein>
<dbReference type="RefSeq" id="WP_186744631.1">
    <property type="nucleotide sequence ID" value="NZ_CP060394.1"/>
</dbReference>
<dbReference type="PANTHER" id="PTHR12461">
    <property type="entry name" value="HYPOXIA-INDUCIBLE FACTOR 1 ALPHA INHIBITOR-RELATED"/>
    <property type="match status" value="1"/>
</dbReference>
<evidence type="ECO:0000313" key="3">
    <source>
        <dbReference type="Proteomes" id="UP000515312"/>
    </source>
</evidence>
<dbReference type="KEGG" id="adin:H7849_04920"/>
<proteinExistence type="predicted"/>
<dbReference type="Gene3D" id="2.60.120.650">
    <property type="entry name" value="Cupin"/>
    <property type="match status" value="1"/>
</dbReference>
<dbReference type="InterPro" id="IPR003347">
    <property type="entry name" value="JmjC_dom"/>
</dbReference>
<dbReference type="InterPro" id="IPR041667">
    <property type="entry name" value="Cupin_8"/>
</dbReference>